<evidence type="ECO:0000259" key="6">
    <source>
        <dbReference type="Pfam" id="PF00920"/>
    </source>
</evidence>
<comment type="similarity">
    <text evidence="1">Belongs to the IlvD/Edd family.</text>
</comment>
<gene>
    <name evidence="8" type="ORF">NC799_03860</name>
</gene>
<proteinExistence type="inferred from homology"/>
<protein>
    <submittedName>
        <fullName evidence="8">YjhG/YagF family D-xylonate dehydratase</fullName>
        <ecNumber evidence="8">4.2.1.82</ecNumber>
    </submittedName>
</protein>
<evidence type="ECO:0000256" key="1">
    <source>
        <dbReference type="ARBA" id="ARBA00006486"/>
    </source>
</evidence>
<reference evidence="8" key="1">
    <citation type="submission" date="2022-06" db="EMBL/GenBank/DDBJ databases">
        <title>Aquibacillus sp. a new bacterium isolated from soil saline samples.</title>
        <authorList>
            <person name="Galisteo C."/>
            <person name="De La Haba R."/>
            <person name="Sanchez-Porro C."/>
            <person name="Ventosa A."/>
        </authorList>
    </citation>
    <scope>NUCLEOTIDE SEQUENCE</scope>
    <source>
        <strain evidence="8">3ASR75-54</strain>
    </source>
</reference>
<dbReference type="GO" id="GO:0051537">
    <property type="term" value="F:2 iron, 2 sulfur cluster binding"/>
    <property type="evidence" value="ECO:0007669"/>
    <property type="project" value="UniProtKB-KW"/>
</dbReference>
<comment type="caution">
    <text evidence="8">The sequence shown here is derived from an EMBL/GenBank/DDBJ whole genome shotgun (WGS) entry which is preliminary data.</text>
</comment>
<evidence type="ECO:0000256" key="3">
    <source>
        <dbReference type="ARBA" id="ARBA00023014"/>
    </source>
</evidence>
<evidence type="ECO:0000259" key="7">
    <source>
        <dbReference type="Pfam" id="PF24877"/>
    </source>
</evidence>
<dbReference type="Gene3D" id="3.50.30.80">
    <property type="entry name" value="IlvD/EDD C-terminal domain-like"/>
    <property type="match status" value="1"/>
</dbReference>
<evidence type="ECO:0000256" key="5">
    <source>
        <dbReference type="ARBA" id="ARBA00023304"/>
    </source>
</evidence>
<dbReference type="EMBL" id="JAMQKC010000002">
    <property type="protein sequence ID" value="MDC3416047.1"/>
    <property type="molecule type" value="Genomic_DNA"/>
</dbReference>
<name>A0A9X4ADW7_9BACI</name>
<sequence length="657" mass="70816">MTRLDQLMQAPEAIYDIKTKAPGPQGKLPLTDQMLRTSPSGNLFGLSQNVGMGWKPDDLSGKQVLLLSTQGGMKDNDGNPIALGYHTGHWEVDLLMKEAAREITNHNSIPFAAYVSDPCDGRSQGTTGMFDSFPYRNDAALVYRRLIRSLPTRDAVIGIATCDKGLPAMMMALSSMHDSPTIIIPGGVTLPPFYGEDAGKIQTIGARYSNNELSLEEAAELGCRACATPGGGCQFLGTAATAQVVSEALGLSIPHAALAPSGQEVWKEMARQSARAVLEMERNNVTTKDIITNASIRNAMIIHAAFGGSTNLLLHIPAIAHAAGCDIPTVDEWKEVNQLTPRLVSVLPNGPDHHPTIRAYLAGGVPEVMLHLRSLNILDESVLTVTGKTLKENLDWWEQSERRQKMKDRLREADNLEPDQVIMSPEQAKERGLAPTITFPTGNIAPEGAIIKSTSIDPSRLDDKGIYYHKGEAKVFTSEHEAINAIKNGQITKGDIMVVSGCGPLGTGMEETYQLTSALKHLSYGKYVTLLTDARFSGVSTGACVGHIGPEGLAGGPIGKVKNGDVIEVRIDTIHLEGDINFVGTSEKEVSAKEGATILTNRPQNEQITPHPDLPDDTRLWAALQTVSGGIWKGSVYDVDRIIEVLKAGEEALKNKE</sequence>
<evidence type="ECO:0000256" key="4">
    <source>
        <dbReference type="ARBA" id="ARBA00023239"/>
    </source>
</evidence>
<evidence type="ECO:0000313" key="9">
    <source>
        <dbReference type="Proteomes" id="UP001145069"/>
    </source>
</evidence>
<dbReference type="NCBIfam" id="TIGR03432">
    <property type="entry name" value="yjhG_yagF"/>
    <property type="match status" value="1"/>
</dbReference>
<dbReference type="RefSeq" id="WP_272445029.1">
    <property type="nucleotide sequence ID" value="NZ_JAMQKC010000002.1"/>
</dbReference>
<keyword evidence="4 8" id="KW-0456">Lyase</keyword>
<keyword evidence="5" id="KW-0028">Amino-acid biosynthesis</keyword>
<dbReference type="AlphaFoldDB" id="A0A9X4ADW7"/>
<dbReference type="InterPro" id="IPR056740">
    <property type="entry name" value="ILV_EDD_C"/>
</dbReference>
<evidence type="ECO:0000313" key="8">
    <source>
        <dbReference type="EMBL" id="MDC3416047.1"/>
    </source>
</evidence>
<dbReference type="PANTHER" id="PTHR43661">
    <property type="entry name" value="D-XYLONATE DEHYDRATASE"/>
    <property type="match status" value="1"/>
</dbReference>
<dbReference type="InterPro" id="IPR000581">
    <property type="entry name" value="ILV_EDD_N"/>
</dbReference>
<dbReference type="GO" id="GO:0009082">
    <property type="term" value="P:branched-chain amino acid biosynthetic process"/>
    <property type="evidence" value="ECO:0007669"/>
    <property type="project" value="UniProtKB-KW"/>
</dbReference>
<dbReference type="InterPro" id="IPR037237">
    <property type="entry name" value="IlvD/EDD_N"/>
</dbReference>
<organism evidence="8 9">
    <name type="scientific">Aquibacillus salsiterrae</name>
    <dbReference type="NCBI Taxonomy" id="2950439"/>
    <lineage>
        <taxon>Bacteria</taxon>
        <taxon>Bacillati</taxon>
        <taxon>Bacillota</taxon>
        <taxon>Bacilli</taxon>
        <taxon>Bacillales</taxon>
        <taxon>Bacillaceae</taxon>
        <taxon>Aquibacillus</taxon>
    </lineage>
</organism>
<feature type="domain" description="Dihydroxy-acid/6-phosphogluconate dehydratase C-terminal" evidence="7">
    <location>
        <begin position="438"/>
        <end position="581"/>
    </location>
</feature>
<dbReference type="SUPFAM" id="SSF143975">
    <property type="entry name" value="IlvD/EDD N-terminal domain-like"/>
    <property type="match status" value="1"/>
</dbReference>
<dbReference type="InterPro" id="IPR017798">
    <property type="entry name" value="Dehydratase_YjhG/YagF"/>
</dbReference>
<keyword evidence="5" id="KW-0100">Branched-chain amino acid biosynthesis</keyword>
<dbReference type="GO" id="GO:0050401">
    <property type="term" value="F:xylonate dehydratase activity"/>
    <property type="evidence" value="ECO:0007669"/>
    <property type="project" value="UniProtKB-EC"/>
</dbReference>
<keyword evidence="2" id="KW-0001">2Fe-2S</keyword>
<keyword evidence="9" id="KW-1185">Reference proteome</keyword>
<dbReference type="PANTHER" id="PTHR43661:SF3">
    <property type="entry name" value="D-XYLONATE DEHYDRATASE YAGF-RELATED"/>
    <property type="match status" value="1"/>
</dbReference>
<dbReference type="Pfam" id="PF24877">
    <property type="entry name" value="ILV_EDD_C"/>
    <property type="match status" value="1"/>
</dbReference>
<dbReference type="SUPFAM" id="SSF52016">
    <property type="entry name" value="LeuD/IlvD-like"/>
    <property type="match status" value="1"/>
</dbReference>
<dbReference type="GO" id="GO:0005829">
    <property type="term" value="C:cytosol"/>
    <property type="evidence" value="ECO:0007669"/>
    <property type="project" value="TreeGrafter"/>
</dbReference>
<keyword evidence="2" id="KW-0479">Metal-binding</keyword>
<keyword evidence="3" id="KW-0411">Iron-sulfur</keyword>
<dbReference type="EC" id="4.2.1.82" evidence="8"/>
<dbReference type="InterPro" id="IPR020558">
    <property type="entry name" value="DiOHA_6PGluconate_deHydtase_CS"/>
</dbReference>
<evidence type="ECO:0000256" key="2">
    <source>
        <dbReference type="ARBA" id="ARBA00022714"/>
    </source>
</evidence>
<accession>A0A9X4ADW7</accession>
<keyword evidence="2" id="KW-0408">Iron</keyword>
<dbReference type="InterPro" id="IPR042096">
    <property type="entry name" value="Dihydro-acid_dehy_C"/>
</dbReference>
<dbReference type="Proteomes" id="UP001145069">
    <property type="component" value="Unassembled WGS sequence"/>
</dbReference>
<dbReference type="Pfam" id="PF00920">
    <property type="entry name" value="ILVD_EDD_N"/>
    <property type="match status" value="1"/>
</dbReference>
<feature type="domain" description="Dihydroxy-acid/6-phosphogluconate dehydratase N-terminal" evidence="6">
    <location>
        <begin position="86"/>
        <end position="393"/>
    </location>
</feature>
<dbReference type="PROSITE" id="PS00886">
    <property type="entry name" value="ILVD_EDD_1"/>
    <property type="match status" value="1"/>
</dbReference>